<dbReference type="EMBL" id="JAQKAB010000012">
    <property type="protein sequence ID" value="MDA7028123.1"/>
    <property type="molecule type" value="Genomic_DNA"/>
</dbReference>
<evidence type="ECO:0000256" key="2">
    <source>
        <dbReference type="ARBA" id="ARBA00023125"/>
    </source>
</evidence>
<dbReference type="Pfam" id="PF00440">
    <property type="entry name" value="TetR_N"/>
    <property type="match status" value="1"/>
</dbReference>
<feature type="domain" description="HTH tetR-type" evidence="4">
    <location>
        <begin position="10"/>
        <end position="70"/>
    </location>
</feature>
<dbReference type="InterPro" id="IPR050624">
    <property type="entry name" value="HTH-type_Tx_Regulator"/>
</dbReference>
<dbReference type="InterPro" id="IPR009057">
    <property type="entry name" value="Homeodomain-like_sf"/>
</dbReference>
<dbReference type="PROSITE" id="PS50977">
    <property type="entry name" value="HTH_TETR_2"/>
    <property type="match status" value="1"/>
</dbReference>
<sequence>MSGLRKKKKEETRNKILFAAEKIFLVKGYTHTKTSEIAKEAGIAEGTVFNYFSNKSEILFSLISKMFCVEKYEFSSSKSDPNQIKPEIFAFLDHYLSPAKHINKSLLREVFSAVFKYTPESKVIFEGLLEFDRIIIQKLRYHLLELKSQQLISKDESIDQFLDLSYGIIMYLFSKFVLKDDMTFETFFKDLCVKLDILMTILLEKKE</sequence>
<evidence type="ECO:0000313" key="6">
    <source>
        <dbReference type="Proteomes" id="UP001211894"/>
    </source>
</evidence>
<keyword evidence="2 3" id="KW-0238">DNA-binding</keyword>
<dbReference type="SUPFAM" id="SSF46689">
    <property type="entry name" value="Homeodomain-like"/>
    <property type="match status" value="1"/>
</dbReference>
<evidence type="ECO:0000259" key="4">
    <source>
        <dbReference type="PROSITE" id="PS50977"/>
    </source>
</evidence>
<dbReference type="PANTHER" id="PTHR43479">
    <property type="entry name" value="ACREF/ENVCD OPERON REPRESSOR-RELATED"/>
    <property type="match status" value="1"/>
</dbReference>
<dbReference type="Proteomes" id="UP001211894">
    <property type="component" value="Unassembled WGS sequence"/>
</dbReference>
<dbReference type="PANTHER" id="PTHR43479:SF11">
    <property type="entry name" value="ACREF_ENVCD OPERON REPRESSOR-RELATED"/>
    <property type="match status" value="1"/>
</dbReference>
<dbReference type="PRINTS" id="PR00455">
    <property type="entry name" value="HTHTETR"/>
</dbReference>
<dbReference type="RefSeq" id="WP_270800237.1">
    <property type="nucleotide sequence ID" value="NZ_JAQFWW010000002.1"/>
</dbReference>
<accession>A0ABT4X781</accession>
<proteinExistence type="predicted"/>
<dbReference type="InterPro" id="IPR001647">
    <property type="entry name" value="HTH_TetR"/>
</dbReference>
<comment type="caution">
    <text evidence="5">The sequence shown here is derived from an EMBL/GenBank/DDBJ whole genome shotgun (WGS) entry which is preliminary data.</text>
</comment>
<evidence type="ECO:0000313" key="5">
    <source>
        <dbReference type="EMBL" id="MDA7028123.1"/>
    </source>
</evidence>
<evidence type="ECO:0000256" key="1">
    <source>
        <dbReference type="ARBA" id="ARBA00022491"/>
    </source>
</evidence>
<feature type="DNA-binding region" description="H-T-H motif" evidence="3">
    <location>
        <begin position="33"/>
        <end position="52"/>
    </location>
</feature>
<keyword evidence="1" id="KW-0678">Repressor</keyword>
<organism evidence="5 6">
    <name type="scientific">Bacillus changyiensis</name>
    <dbReference type="NCBI Taxonomy" id="3004103"/>
    <lineage>
        <taxon>Bacteria</taxon>
        <taxon>Bacillati</taxon>
        <taxon>Bacillota</taxon>
        <taxon>Bacilli</taxon>
        <taxon>Bacillales</taxon>
        <taxon>Bacillaceae</taxon>
        <taxon>Bacillus</taxon>
    </lineage>
</organism>
<evidence type="ECO:0000256" key="3">
    <source>
        <dbReference type="PROSITE-ProRule" id="PRU00335"/>
    </source>
</evidence>
<reference evidence="5 6" key="1">
    <citation type="submission" date="2023-01" db="EMBL/GenBank/DDBJ databases">
        <title>Bacillus changyiensis sp. nov., isolated from a coastal deposit.</title>
        <authorList>
            <person name="Xiao G."/>
            <person name="Lai Q."/>
            <person name="Hu Z."/>
            <person name="Shao Z."/>
        </authorList>
    </citation>
    <scope>NUCLEOTIDE SEQUENCE [LARGE SCALE GENOMIC DNA]</scope>
    <source>
        <strain evidence="5 6">CLL-7-23</strain>
    </source>
</reference>
<dbReference type="Gene3D" id="1.10.357.10">
    <property type="entry name" value="Tetracycline Repressor, domain 2"/>
    <property type="match status" value="1"/>
</dbReference>
<gene>
    <name evidence="5" type="ORF">PJ311_16235</name>
</gene>
<protein>
    <submittedName>
        <fullName evidence="5">TetR/AcrR family transcriptional regulator</fullName>
    </submittedName>
</protein>
<name>A0ABT4X781_9BACI</name>
<keyword evidence="6" id="KW-1185">Reference proteome</keyword>